<sequence>MKLSQKLATIGSAALAAVLLGGGSARADGESLLSLLGNPSVVLACFPVGQAGSGNTLTGTQNVNCGQSASTSTSGSGIAGYEVVHAGSDAGTLWFSKRVIDCPAGKRVLGGGATVTSGDALDLDVHESGPSADGTSWHVTVENSTGRLVGADYYAICADVSP</sequence>
<reference evidence="2 3" key="1">
    <citation type="submission" date="2023-05" db="EMBL/GenBank/DDBJ databases">
        <title>Sequencing and Assembly of Streptomyces sp. NP73.</title>
        <authorList>
            <person name="Konwar A.N."/>
            <person name="Saikia K."/>
            <person name="Thakur D."/>
        </authorList>
    </citation>
    <scope>NUCLEOTIDE SEQUENCE [LARGE SCALE GENOMIC DNA]</scope>
    <source>
        <strain evidence="2 3">NP73</strain>
    </source>
</reference>
<feature type="signal peptide" evidence="1">
    <location>
        <begin position="1"/>
        <end position="27"/>
    </location>
</feature>
<protein>
    <recommendedName>
        <fullName evidence="4">Secreted protein</fullName>
    </recommendedName>
</protein>
<keyword evidence="3" id="KW-1185">Reference proteome</keyword>
<evidence type="ECO:0000256" key="1">
    <source>
        <dbReference type="SAM" id="SignalP"/>
    </source>
</evidence>
<keyword evidence="1" id="KW-0732">Signal</keyword>
<evidence type="ECO:0000313" key="2">
    <source>
        <dbReference type="EMBL" id="MDK9496574.1"/>
    </source>
</evidence>
<name>A0ABT7GTI6_9ACTN</name>
<evidence type="ECO:0008006" key="4">
    <source>
        <dbReference type="Google" id="ProtNLM"/>
    </source>
</evidence>
<evidence type="ECO:0000313" key="3">
    <source>
        <dbReference type="Proteomes" id="UP001223390"/>
    </source>
</evidence>
<organism evidence="2 3">
    <name type="scientific">Streptomyces katrae</name>
    <dbReference type="NCBI Taxonomy" id="68223"/>
    <lineage>
        <taxon>Bacteria</taxon>
        <taxon>Bacillati</taxon>
        <taxon>Actinomycetota</taxon>
        <taxon>Actinomycetes</taxon>
        <taxon>Kitasatosporales</taxon>
        <taxon>Streptomycetaceae</taxon>
        <taxon>Streptomyces</taxon>
    </lineage>
</organism>
<comment type="caution">
    <text evidence="2">The sequence shown here is derived from an EMBL/GenBank/DDBJ whole genome shotgun (WGS) entry which is preliminary data.</text>
</comment>
<dbReference type="Proteomes" id="UP001223390">
    <property type="component" value="Unassembled WGS sequence"/>
</dbReference>
<feature type="chain" id="PRO_5045489924" description="Secreted protein" evidence="1">
    <location>
        <begin position="28"/>
        <end position="162"/>
    </location>
</feature>
<dbReference type="RefSeq" id="WP_285342130.1">
    <property type="nucleotide sequence ID" value="NZ_JASITI010000013.1"/>
</dbReference>
<gene>
    <name evidence="2" type="ORF">QEZ40_001156</name>
</gene>
<proteinExistence type="predicted"/>
<accession>A0ABT7GTI6</accession>
<dbReference type="EMBL" id="JASITI010000013">
    <property type="protein sequence ID" value="MDK9496574.1"/>
    <property type="molecule type" value="Genomic_DNA"/>
</dbReference>